<organism evidence="2 3">
    <name type="scientific">Steinernema glaseri</name>
    <dbReference type="NCBI Taxonomy" id="37863"/>
    <lineage>
        <taxon>Eukaryota</taxon>
        <taxon>Metazoa</taxon>
        <taxon>Ecdysozoa</taxon>
        <taxon>Nematoda</taxon>
        <taxon>Chromadorea</taxon>
        <taxon>Rhabditida</taxon>
        <taxon>Tylenchina</taxon>
        <taxon>Panagrolaimomorpha</taxon>
        <taxon>Strongyloidoidea</taxon>
        <taxon>Steinernematidae</taxon>
        <taxon>Steinernema</taxon>
    </lineage>
</organism>
<proteinExistence type="predicted"/>
<dbReference type="AlphaFoldDB" id="A0A1I7ZA00"/>
<name>A0A1I7ZA00_9BILA</name>
<keyword evidence="1" id="KW-1133">Transmembrane helix</keyword>
<feature type="transmembrane region" description="Helical" evidence="1">
    <location>
        <begin position="12"/>
        <end position="36"/>
    </location>
</feature>
<keyword evidence="2" id="KW-1185">Reference proteome</keyword>
<protein>
    <submittedName>
        <fullName evidence="3">STAS domain-containing protein</fullName>
    </submittedName>
</protein>
<evidence type="ECO:0000313" key="2">
    <source>
        <dbReference type="Proteomes" id="UP000095287"/>
    </source>
</evidence>
<dbReference type="Proteomes" id="UP000095287">
    <property type="component" value="Unplaced"/>
</dbReference>
<sequence length="134" mass="14679">MEGYQLTVVLAYIGLGVNATIILVGIVAAVIAFLLIKRQGLEEINKAAAIFPTALESINYSEIPIGIVAVIADHMQITLNEVAAEYAKDAAQRKALVLQTFRKDPVTDNFIENFPSKFIQHGYVGEELLREPAH</sequence>
<evidence type="ECO:0000256" key="1">
    <source>
        <dbReference type="SAM" id="Phobius"/>
    </source>
</evidence>
<reference evidence="3" key="1">
    <citation type="submission" date="2016-11" db="UniProtKB">
        <authorList>
            <consortium name="WormBaseParasite"/>
        </authorList>
    </citation>
    <scope>IDENTIFICATION</scope>
</reference>
<keyword evidence="1" id="KW-0472">Membrane</keyword>
<keyword evidence="1" id="KW-0812">Transmembrane</keyword>
<evidence type="ECO:0000313" key="3">
    <source>
        <dbReference type="WBParaSite" id="L893_g24344.t1"/>
    </source>
</evidence>
<dbReference type="WBParaSite" id="L893_g24344.t1">
    <property type="protein sequence ID" value="L893_g24344.t1"/>
    <property type="gene ID" value="L893_g24344"/>
</dbReference>
<accession>A0A1I7ZA00</accession>